<sequence length="76" mass="8206">MSPSPTLEPLLTYTTSQSSPNNTFYLAVGLSAPIPAFIGPSGGRIYQASPDLAINVRNSYNHFSGNRMVKSLSICW</sequence>
<evidence type="ECO:0000313" key="2">
    <source>
        <dbReference type="Proteomes" id="UP000243797"/>
    </source>
</evidence>
<keyword evidence="2" id="KW-1185">Reference proteome</keyword>
<organism evidence="1 2">
    <name type="scientific">Sphaceloma murrayae</name>
    <dbReference type="NCBI Taxonomy" id="2082308"/>
    <lineage>
        <taxon>Eukaryota</taxon>
        <taxon>Fungi</taxon>
        <taxon>Dikarya</taxon>
        <taxon>Ascomycota</taxon>
        <taxon>Pezizomycotina</taxon>
        <taxon>Dothideomycetes</taxon>
        <taxon>Dothideomycetidae</taxon>
        <taxon>Myriangiales</taxon>
        <taxon>Elsinoaceae</taxon>
        <taxon>Sphaceloma</taxon>
    </lineage>
</organism>
<reference evidence="1 2" key="1">
    <citation type="submission" date="2017-06" db="EMBL/GenBank/DDBJ databases">
        <title>Draft genome sequence of a variant of Elsinoe murrayae.</title>
        <authorList>
            <person name="Cheng Q."/>
        </authorList>
    </citation>
    <scope>NUCLEOTIDE SEQUENCE [LARGE SCALE GENOMIC DNA]</scope>
    <source>
        <strain evidence="1 2">CQ-2017a</strain>
    </source>
</reference>
<protein>
    <submittedName>
        <fullName evidence="1">Uncharacterized protein</fullName>
    </submittedName>
</protein>
<accession>A0A2K1QN18</accession>
<comment type="caution">
    <text evidence="1">The sequence shown here is derived from an EMBL/GenBank/DDBJ whole genome shotgun (WGS) entry which is preliminary data.</text>
</comment>
<name>A0A2K1QN18_9PEZI</name>
<gene>
    <name evidence="1" type="ORF">CAC42_6340</name>
</gene>
<evidence type="ECO:0000313" key="1">
    <source>
        <dbReference type="EMBL" id="PNS16233.1"/>
    </source>
</evidence>
<dbReference type="EMBL" id="NKHZ01000058">
    <property type="protein sequence ID" value="PNS16233.1"/>
    <property type="molecule type" value="Genomic_DNA"/>
</dbReference>
<proteinExistence type="predicted"/>
<dbReference type="AlphaFoldDB" id="A0A2K1QN18"/>
<dbReference type="Proteomes" id="UP000243797">
    <property type="component" value="Unassembled WGS sequence"/>
</dbReference>
<dbReference type="InParanoid" id="A0A2K1QN18"/>